<gene>
    <name evidence="1" type="ORF">Q31b_54880</name>
</gene>
<evidence type="ECO:0000313" key="2">
    <source>
        <dbReference type="Proteomes" id="UP000315471"/>
    </source>
</evidence>
<reference evidence="1 2" key="1">
    <citation type="submission" date="2019-02" db="EMBL/GenBank/DDBJ databases">
        <title>Deep-cultivation of Planctomycetes and their phenomic and genomic characterization uncovers novel biology.</title>
        <authorList>
            <person name="Wiegand S."/>
            <person name="Jogler M."/>
            <person name="Boedeker C."/>
            <person name="Pinto D."/>
            <person name="Vollmers J."/>
            <person name="Rivas-Marin E."/>
            <person name="Kohn T."/>
            <person name="Peeters S.H."/>
            <person name="Heuer A."/>
            <person name="Rast P."/>
            <person name="Oberbeckmann S."/>
            <person name="Bunk B."/>
            <person name="Jeske O."/>
            <person name="Meyerdierks A."/>
            <person name="Storesund J.E."/>
            <person name="Kallscheuer N."/>
            <person name="Luecker S."/>
            <person name="Lage O.M."/>
            <person name="Pohl T."/>
            <person name="Merkel B.J."/>
            <person name="Hornburger P."/>
            <person name="Mueller R.-W."/>
            <person name="Bruemmer F."/>
            <person name="Labrenz M."/>
            <person name="Spormann A.M."/>
            <person name="Op Den Camp H."/>
            <person name="Overmann J."/>
            <person name="Amann R."/>
            <person name="Jetten M.S.M."/>
            <person name="Mascher T."/>
            <person name="Medema M.H."/>
            <person name="Devos D.P."/>
            <person name="Kaster A.-K."/>
            <person name="Ovreas L."/>
            <person name="Rohde M."/>
            <person name="Galperin M.Y."/>
            <person name="Jogler C."/>
        </authorList>
    </citation>
    <scope>NUCLEOTIDE SEQUENCE [LARGE SCALE GENOMIC DNA]</scope>
    <source>
        <strain evidence="1 2">Q31b</strain>
    </source>
</reference>
<proteinExistence type="predicted"/>
<evidence type="ECO:0000313" key="1">
    <source>
        <dbReference type="EMBL" id="TWU34534.1"/>
    </source>
</evidence>
<dbReference type="AlphaFoldDB" id="A0A5C6DF26"/>
<sequence>MSAHSLRMELNPNGRFSYPETSLAVARRAPMRPVGIGKNDSVCLST</sequence>
<accession>A0A5C6DF26</accession>
<name>A0A5C6DF26_9BACT</name>
<dbReference type="Proteomes" id="UP000315471">
    <property type="component" value="Unassembled WGS sequence"/>
</dbReference>
<organism evidence="1 2">
    <name type="scientific">Novipirellula aureliae</name>
    <dbReference type="NCBI Taxonomy" id="2527966"/>
    <lineage>
        <taxon>Bacteria</taxon>
        <taxon>Pseudomonadati</taxon>
        <taxon>Planctomycetota</taxon>
        <taxon>Planctomycetia</taxon>
        <taxon>Pirellulales</taxon>
        <taxon>Pirellulaceae</taxon>
        <taxon>Novipirellula</taxon>
    </lineage>
</organism>
<comment type="caution">
    <text evidence="1">The sequence shown here is derived from an EMBL/GenBank/DDBJ whole genome shotgun (WGS) entry which is preliminary data.</text>
</comment>
<dbReference type="EMBL" id="SJPY01000011">
    <property type="protein sequence ID" value="TWU34534.1"/>
    <property type="molecule type" value="Genomic_DNA"/>
</dbReference>
<protein>
    <submittedName>
        <fullName evidence="1">Uncharacterized protein</fullName>
    </submittedName>
</protein>
<keyword evidence="2" id="KW-1185">Reference proteome</keyword>